<protein>
    <recommendedName>
        <fullName evidence="5">CDP-diacylglycerol--serine O-phosphatidyltransferase</fullName>
        <ecNumber evidence="4">2.7.8.8</ecNumber>
    </recommendedName>
    <alternativeName>
        <fullName evidence="14">Phosphatidylserine synthase</fullName>
    </alternativeName>
</protein>
<evidence type="ECO:0000256" key="16">
    <source>
        <dbReference type="SAM" id="MobiDB-lite"/>
    </source>
</evidence>
<dbReference type="InterPro" id="IPR048254">
    <property type="entry name" value="CDP_ALCOHOL_P_TRANSF_CS"/>
</dbReference>
<feature type="transmembrane region" description="Helical" evidence="17">
    <location>
        <begin position="15"/>
        <end position="35"/>
    </location>
</feature>
<keyword evidence="10" id="KW-0443">Lipid metabolism</keyword>
<proteinExistence type="inferred from homology"/>
<dbReference type="PROSITE" id="PS00379">
    <property type="entry name" value="CDP_ALCOHOL_P_TRANSF"/>
    <property type="match status" value="1"/>
</dbReference>
<evidence type="ECO:0000256" key="9">
    <source>
        <dbReference type="ARBA" id="ARBA00022989"/>
    </source>
</evidence>
<dbReference type="PANTHER" id="PTHR14269">
    <property type="entry name" value="CDP-DIACYLGLYCEROL--GLYCEROL-3-PHOSPHATE 3-PHOSPHATIDYLTRANSFERASE-RELATED"/>
    <property type="match status" value="1"/>
</dbReference>
<dbReference type="InterPro" id="IPR043130">
    <property type="entry name" value="CDP-OH_PTrfase_TM_dom"/>
</dbReference>
<dbReference type="GO" id="GO:0016020">
    <property type="term" value="C:membrane"/>
    <property type="evidence" value="ECO:0007669"/>
    <property type="project" value="InterPro"/>
</dbReference>
<evidence type="ECO:0000313" key="19">
    <source>
        <dbReference type="Proteomes" id="UP000002247"/>
    </source>
</evidence>
<dbReference type="InterPro" id="IPR004533">
    <property type="entry name" value="CDP-diaglyc--ser_O-PTrfase"/>
</dbReference>
<evidence type="ECO:0000313" key="18">
    <source>
        <dbReference type="EMBL" id="ADG96887.1"/>
    </source>
</evidence>
<dbReference type="GO" id="GO:0012505">
    <property type="term" value="C:endomembrane system"/>
    <property type="evidence" value="ECO:0007669"/>
    <property type="project" value="UniProtKB-SubCell"/>
</dbReference>
<dbReference type="OrthoDB" id="9777147at2"/>
<feature type="region of interest" description="Disordered" evidence="16">
    <location>
        <begin position="268"/>
        <end position="300"/>
    </location>
</feature>
<dbReference type="Pfam" id="PF01066">
    <property type="entry name" value="CDP-OH_P_transf"/>
    <property type="match status" value="1"/>
</dbReference>
<dbReference type="NCBIfam" id="TIGR00473">
    <property type="entry name" value="pssA"/>
    <property type="match status" value="1"/>
</dbReference>
<feature type="transmembrane region" description="Helical" evidence="17">
    <location>
        <begin position="209"/>
        <end position="238"/>
    </location>
</feature>
<comment type="similarity">
    <text evidence="3 15">Belongs to the CDP-alcohol phosphatidyltransferase class-I family.</text>
</comment>
<keyword evidence="12" id="KW-0594">Phospholipid biosynthesis</keyword>
<dbReference type="KEGG" id="srt:Srot_0400"/>
<dbReference type="HOGENOM" id="CLU_049944_1_1_11"/>
<evidence type="ECO:0000256" key="5">
    <source>
        <dbReference type="ARBA" id="ARBA00017171"/>
    </source>
</evidence>
<evidence type="ECO:0000256" key="2">
    <source>
        <dbReference type="ARBA" id="ARBA00004127"/>
    </source>
</evidence>
<evidence type="ECO:0000256" key="3">
    <source>
        <dbReference type="ARBA" id="ARBA00010441"/>
    </source>
</evidence>
<evidence type="ECO:0000256" key="14">
    <source>
        <dbReference type="ARBA" id="ARBA00032361"/>
    </source>
</evidence>
<keyword evidence="6" id="KW-0444">Lipid biosynthesis</keyword>
<reference evidence="18 19" key="1">
    <citation type="journal article" date="2010" name="Stand. Genomic Sci.">
        <title>Complete genome sequence of Segniliparus rotundus type strain (CDC 1076).</title>
        <authorList>
            <person name="Sikorski J."/>
            <person name="Lapidus A."/>
            <person name="Copeland A."/>
            <person name="Misra M."/>
            <person name="Glavina Del Rio T."/>
            <person name="Nolan M."/>
            <person name="Lucas S."/>
            <person name="Chen F."/>
            <person name="Tice H."/>
            <person name="Cheng J.F."/>
            <person name="Jando M."/>
            <person name="Schneider S."/>
            <person name="Bruce D."/>
            <person name="Goodwin L."/>
            <person name="Pitluck S."/>
            <person name="Liolios K."/>
            <person name="Mikhailova N."/>
            <person name="Pati A."/>
            <person name="Ivanova N."/>
            <person name="Mavromatis K."/>
            <person name="Chen A."/>
            <person name="Palaniappan K."/>
            <person name="Chertkov O."/>
            <person name="Land M."/>
            <person name="Hauser L."/>
            <person name="Chang Y.J."/>
            <person name="Jeffries C.D."/>
            <person name="Brettin T."/>
            <person name="Detter J.C."/>
            <person name="Han C."/>
            <person name="Rohde M."/>
            <person name="Goker M."/>
            <person name="Bristow J."/>
            <person name="Eisen J.A."/>
            <person name="Markowitz V."/>
            <person name="Hugenholtz P."/>
            <person name="Kyrpides N.C."/>
            <person name="Klenk H.P."/>
        </authorList>
    </citation>
    <scope>NUCLEOTIDE SEQUENCE [LARGE SCALE GENOMIC DNA]</scope>
    <source>
        <strain evidence="19">ATCC BAA-972 / CDC 1076 / CIP 108378 / DSM 44985 / JCM 13578</strain>
    </source>
</reference>
<keyword evidence="19" id="KW-1185">Reference proteome</keyword>
<dbReference type="InterPro" id="IPR050324">
    <property type="entry name" value="CDP-alcohol_PTase-I"/>
</dbReference>
<dbReference type="Proteomes" id="UP000002247">
    <property type="component" value="Chromosome"/>
</dbReference>
<comment type="catalytic activity">
    <reaction evidence="1">
        <text>a CDP-1,2-diacyl-sn-glycerol + L-serine = a 1,2-diacyl-sn-glycero-3-phospho-L-serine + CMP + H(+)</text>
        <dbReference type="Rhea" id="RHEA:16913"/>
        <dbReference type="ChEBI" id="CHEBI:15378"/>
        <dbReference type="ChEBI" id="CHEBI:33384"/>
        <dbReference type="ChEBI" id="CHEBI:57262"/>
        <dbReference type="ChEBI" id="CHEBI:58332"/>
        <dbReference type="ChEBI" id="CHEBI:60377"/>
        <dbReference type="EC" id="2.7.8.8"/>
    </reaction>
</comment>
<evidence type="ECO:0000256" key="15">
    <source>
        <dbReference type="RuleBase" id="RU003750"/>
    </source>
</evidence>
<feature type="compositionally biased region" description="Basic residues" evidence="16">
    <location>
        <begin position="289"/>
        <end position="300"/>
    </location>
</feature>
<dbReference type="EC" id="2.7.8.8" evidence="4"/>
<keyword evidence="7 15" id="KW-0808">Transferase</keyword>
<sequence length="300" mass="32489">MISAAPRPLRPGVRLLPSVMTVSAICLGLSAAKFAMDHRTEVALTLIAAAAVLDGLDGRVARLLDATSKMGAELDSLADALNFGVSPALVIYIALLKDGAAARWNSAVGWIAVLLFVVCAVLRLARFNTLTDNDDAPPYAKEYFVGVPTPAGALTACAPIAAALQWHSGWWTNPFLVSAWVMFIGLLMISRVPTLALKSVSVPPRLAAVLLVSSAAAVATLIAAPYVFLIVLILVYIAHIPFAWRSWRWVTARPDAWELRPPQRRAMRRAMRRAESPHPRARVAPQPRSARRLGLRRPKS</sequence>
<organism evidence="18 19">
    <name type="scientific">Segniliparus rotundus (strain ATCC BAA-972 / CDC 1076 / CIP 108378 / DSM 44985 / JCM 13578)</name>
    <dbReference type="NCBI Taxonomy" id="640132"/>
    <lineage>
        <taxon>Bacteria</taxon>
        <taxon>Bacillati</taxon>
        <taxon>Actinomycetota</taxon>
        <taxon>Actinomycetes</taxon>
        <taxon>Mycobacteriales</taxon>
        <taxon>Segniliparaceae</taxon>
        <taxon>Segniliparus</taxon>
    </lineage>
</organism>
<dbReference type="GO" id="GO:0008654">
    <property type="term" value="P:phospholipid biosynthetic process"/>
    <property type="evidence" value="ECO:0007669"/>
    <property type="project" value="UniProtKB-KW"/>
</dbReference>
<evidence type="ECO:0000256" key="10">
    <source>
        <dbReference type="ARBA" id="ARBA00023098"/>
    </source>
</evidence>
<feature type="transmembrane region" description="Helical" evidence="17">
    <location>
        <begin position="76"/>
        <end position="95"/>
    </location>
</feature>
<evidence type="ECO:0000256" key="1">
    <source>
        <dbReference type="ARBA" id="ARBA00000287"/>
    </source>
</evidence>
<evidence type="ECO:0000256" key="6">
    <source>
        <dbReference type="ARBA" id="ARBA00022516"/>
    </source>
</evidence>
<evidence type="ECO:0000256" key="13">
    <source>
        <dbReference type="ARBA" id="ARBA00023264"/>
    </source>
</evidence>
<keyword evidence="13" id="KW-1208">Phospholipid metabolism</keyword>
<evidence type="ECO:0000256" key="17">
    <source>
        <dbReference type="SAM" id="Phobius"/>
    </source>
</evidence>
<comment type="subcellular location">
    <subcellularLocation>
        <location evidence="2">Endomembrane system</location>
        <topology evidence="2">Multi-pass membrane protein</topology>
    </subcellularLocation>
</comment>
<dbReference type="RefSeq" id="WP_013137343.1">
    <property type="nucleotide sequence ID" value="NC_014168.1"/>
</dbReference>
<dbReference type="GO" id="GO:0003882">
    <property type="term" value="F:CDP-diacylglycerol-serine O-phosphatidyltransferase activity"/>
    <property type="evidence" value="ECO:0007669"/>
    <property type="project" value="UniProtKB-EC"/>
</dbReference>
<feature type="transmembrane region" description="Helical" evidence="17">
    <location>
        <begin position="145"/>
        <end position="164"/>
    </location>
</feature>
<feature type="transmembrane region" description="Helical" evidence="17">
    <location>
        <begin position="171"/>
        <end position="189"/>
    </location>
</feature>
<dbReference type="eggNOG" id="COG1183">
    <property type="taxonomic scope" value="Bacteria"/>
</dbReference>
<gene>
    <name evidence="18" type="ordered locus">Srot_0400</name>
</gene>
<evidence type="ECO:0000256" key="4">
    <source>
        <dbReference type="ARBA" id="ARBA00013174"/>
    </source>
</evidence>
<accession>D6ZBR0</accession>
<dbReference type="STRING" id="640132.Srot_0400"/>
<dbReference type="Gene3D" id="1.20.120.1760">
    <property type="match status" value="1"/>
</dbReference>
<dbReference type="PANTHER" id="PTHR14269:SF61">
    <property type="entry name" value="CDP-DIACYLGLYCEROL--SERINE O-PHOSPHATIDYLTRANSFERASE"/>
    <property type="match status" value="1"/>
</dbReference>
<evidence type="ECO:0000256" key="12">
    <source>
        <dbReference type="ARBA" id="ARBA00023209"/>
    </source>
</evidence>
<dbReference type="EMBL" id="CP001958">
    <property type="protein sequence ID" value="ADG96887.1"/>
    <property type="molecule type" value="Genomic_DNA"/>
</dbReference>
<feature type="transmembrane region" description="Helical" evidence="17">
    <location>
        <begin position="107"/>
        <end position="125"/>
    </location>
</feature>
<dbReference type="AlphaFoldDB" id="D6ZBR0"/>
<keyword evidence="11 17" id="KW-0472">Membrane</keyword>
<keyword evidence="9 17" id="KW-1133">Transmembrane helix</keyword>
<evidence type="ECO:0000256" key="8">
    <source>
        <dbReference type="ARBA" id="ARBA00022692"/>
    </source>
</evidence>
<name>D6ZBR0_SEGRD</name>
<dbReference type="InterPro" id="IPR000462">
    <property type="entry name" value="CDP-OH_P_trans"/>
</dbReference>
<evidence type="ECO:0000256" key="7">
    <source>
        <dbReference type="ARBA" id="ARBA00022679"/>
    </source>
</evidence>
<evidence type="ECO:0000256" key="11">
    <source>
        <dbReference type="ARBA" id="ARBA00023136"/>
    </source>
</evidence>
<keyword evidence="8 17" id="KW-0812">Transmembrane</keyword>